<proteinExistence type="predicted"/>
<protein>
    <recommendedName>
        <fullName evidence="3">Spore germination protein</fullName>
    </recommendedName>
</protein>
<keyword evidence="2" id="KW-1185">Reference proteome</keyword>
<organism evidence="1 2">
    <name type="scientific">Heyndrickxia camelliae</name>
    <dbReference type="NCBI Taxonomy" id="1707093"/>
    <lineage>
        <taxon>Bacteria</taxon>
        <taxon>Bacillati</taxon>
        <taxon>Bacillota</taxon>
        <taxon>Bacilli</taxon>
        <taxon>Bacillales</taxon>
        <taxon>Bacillaceae</taxon>
        <taxon>Heyndrickxia</taxon>
    </lineage>
</organism>
<dbReference type="EMBL" id="PIQO01000001">
    <property type="protein sequence ID" value="PKR86818.1"/>
    <property type="molecule type" value="Genomic_DNA"/>
</dbReference>
<dbReference type="Proteomes" id="UP000233440">
    <property type="component" value="Unassembled WGS sequence"/>
</dbReference>
<gene>
    <name evidence="1" type="ORF">CWO92_01810</name>
</gene>
<evidence type="ECO:0000313" key="1">
    <source>
        <dbReference type="EMBL" id="PKR86818.1"/>
    </source>
</evidence>
<comment type="caution">
    <text evidence="1">The sequence shown here is derived from an EMBL/GenBank/DDBJ whole genome shotgun (WGS) entry which is preliminary data.</text>
</comment>
<dbReference type="InterPro" id="IPR019618">
    <property type="entry name" value="Spore_germination_GerPA"/>
</dbReference>
<accession>A0A2N3LQC7</accession>
<dbReference type="Pfam" id="PF10676">
    <property type="entry name" value="gerPA"/>
    <property type="match status" value="1"/>
</dbReference>
<evidence type="ECO:0000313" key="2">
    <source>
        <dbReference type="Proteomes" id="UP000233440"/>
    </source>
</evidence>
<evidence type="ECO:0008006" key="3">
    <source>
        <dbReference type="Google" id="ProtNLM"/>
    </source>
</evidence>
<dbReference type="AlphaFoldDB" id="A0A2N3LQC7"/>
<name>A0A2N3LQC7_9BACI</name>
<sequence>MNIGGTANVHFGDLAWLSPKSATKEAIGGSGGTTAAFNISTNIVSVNNALNTSVVDQTKTANA</sequence>
<reference evidence="1 2" key="1">
    <citation type="submission" date="2017-11" db="EMBL/GenBank/DDBJ databases">
        <title>Bacillus camelliae sp. nov., isolated from pu'er tea.</title>
        <authorList>
            <person name="Niu L."/>
        </authorList>
    </citation>
    <scope>NUCLEOTIDE SEQUENCE [LARGE SCALE GENOMIC DNA]</scope>
    <source>
        <strain evidence="1 2">7578-1</strain>
    </source>
</reference>